<protein>
    <submittedName>
        <fullName evidence="2">Uncharacterized protein</fullName>
    </submittedName>
</protein>
<keyword evidence="1" id="KW-0732">Signal</keyword>
<dbReference type="AlphaFoldDB" id="A0AAW0CVR3"/>
<dbReference type="EMBL" id="JAWWNJ010000013">
    <property type="protein sequence ID" value="KAK7042849.1"/>
    <property type="molecule type" value="Genomic_DNA"/>
</dbReference>
<sequence>MLLKAFFSLLALAISVKAAPAEPGHVFTAVRVYKALADVSPYIVTKTTTFAWTQSPTTTIAEPTGSGI</sequence>
<gene>
    <name evidence="2" type="ORF">R3P38DRAFT_3179385</name>
</gene>
<keyword evidence="3" id="KW-1185">Reference proteome</keyword>
<name>A0AAW0CVR3_9AGAR</name>
<feature type="chain" id="PRO_5043508317" evidence="1">
    <location>
        <begin position="19"/>
        <end position="68"/>
    </location>
</feature>
<evidence type="ECO:0000313" key="2">
    <source>
        <dbReference type="EMBL" id="KAK7042849.1"/>
    </source>
</evidence>
<evidence type="ECO:0000256" key="1">
    <source>
        <dbReference type="SAM" id="SignalP"/>
    </source>
</evidence>
<comment type="caution">
    <text evidence="2">The sequence shown here is derived from an EMBL/GenBank/DDBJ whole genome shotgun (WGS) entry which is preliminary data.</text>
</comment>
<reference evidence="2 3" key="1">
    <citation type="journal article" date="2024" name="J Genomics">
        <title>Draft genome sequencing and assembly of Favolaschia claudopus CIRM-BRFM 2984 isolated from oak limbs.</title>
        <authorList>
            <person name="Navarro D."/>
            <person name="Drula E."/>
            <person name="Chaduli D."/>
            <person name="Cazenave R."/>
            <person name="Ahrendt S."/>
            <person name="Wang J."/>
            <person name="Lipzen A."/>
            <person name="Daum C."/>
            <person name="Barry K."/>
            <person name="Grigoriev I.V."/>
            <person name="Favel A."/>
            <person name="Rosso M.N."/>
            <person name="Martin F."/>
        </authorList>
    </citation>
    <scope>NUCLEOTIDE SEQUENCE [LARGE SCALE GENOMIC DNA]</scope>
    <source>
        <strain evidence="2 3">CIRM-BRFM 2984</strain>
    </source>
</reference>
<accession>A0AAW0CVR3</accession>
<dbReference type="Proteomes" id="UP001362999">
    <property type="component" value="Unassembled WGS sequence"/>
</dbReference>
<evidence type="ECO:0000313" key="3">
    <source>
        <dbReference type="Proteomes" id="UP001362999"/>
    </source>
</evidence>
<proteinExistence type="predicted"/>
<organism evidence="2 3">
    <name type="scientific">Favolaschia claudopus</name>
    <dbReference type="NCBI Taxonomy" id="2862362"/>
    <lineage>
        <taxon>Eukaryota</taxon>
        <taxon>Fungi</taxon>
        <taxon>Dikarya</taxon>
        <taxon>Basidiomycota</taxon>
        <taxon>Agaricomycotina</taxon>
        <taxon>Agaricomycetes</taxon>
        <taxon>Agaricomycetidae</taxon>
        <taxon>Agaricales</taxon>
        <taxon>Marasmiineae</taxon>
        <taxon>Mycenaceae</taxon>
        <taxon>Favolaschia</taxon>
    </lineage>
</organism>
<feature type="signal peptide" evidence="1">
    <location>
        <begin position="1"/>
        <end position="18"/>
    </location>
</feature>